<dbReference type="Proteomes" id="UP000314294">
    <property type="component" value="Unassembled WGS sequence"/>
</dbReference>
<comment type="caution">
    <text evidence="2">The sequence shown here is derived from an EMBL/GenBank/DDBJ whole genome shotgun (WGS) entry which is preliminary data.</text>
</comment>
<feature type="compositionally biased region" description="Basic and acidic residues" evidence="1">
    <location>
        <begin position="38"/>
        <end position="49"/>
    </location>
</feature>
<feature type="compositionally biased region" description="Low complexity" evidence="1">
    <location>
        <begin position="11"/>
        <end position="25"/>
    </location>
</feature>
<evidence type="ECO:0000313" key="2">
    <source>
        <dbReference type="EMBL" id="TNN52045.1"/>
    </source>
</evidence>
<proteinExistence type="predicted"/>
<dbReference type="EMBL" id="SRLO01000561">
    <property type="protein sequence ID" value="TNN52045.1"/>
    <property type="molecule type" value="Genomic_DNA"/>
</dbReference>
<organism evidence="2 3">
    <name type="scientific">Liparis tanakae</name>
    <name type="common">Tanaka's snailfish</name>
    <dbReference type="NCBI Taxonomy" id="230148"/>
    <lineage>
        <taxon>Eukaryota</taxon>
        <taxon>Metazoa</taxon>
        <taxon>Chordata</taxon>
        <taxon>Craniata</taxon>
        <taxon>Vertebrata</taxon>
        <taxon>Euteleostomi</taxon>
        <taxon>Actinopterygii</taxon>
        <taxon>Neopterygii</taxon>
        <taxon>Teleostei</taxon>
        <taxon>Neoteleostei</taxon>
        <taxon>Acanthomorphata</taxon>
        <taxon>Eupercaria</taxon>
        <taxon>Perciformes</taxon>
        <taxon>Cottioidei</taxon>
        <taxon>Cottales</taxon>
        <taxon>Liparidae</taxon>
        <taxon>Liparis</taxon>
    </lineage>
</organism>
<sequence length="174" mass="18445">MCENQNHTAVGRRNGPGAAPTAAGPRDQRPGIRGPGSEARDQRPRDQRPGTRGPSLWHWFCAERGGARRRASTRCGTGIVASGIVAPGGVSQETRRVLWTTEPGFCACVLPWYAARPPGRGASFPLSPLEAGKAFWVSADCAGLFFPVSPRRLWAEESGLRGTRGASADGVLPA</sequence>
<keyword evidence="3" id="KW-1185">Reference proteome</keyword>
<reference evidence="2 3" key="1">
    <citation type="submission" date="2019-03" db="EMBL/GenBank/DDBJ databases">
        <title>First draft genome of Liparis tanakae, snailfish: a comprehensive survey of snailfish specific genes.</title>
        <authorList>
            <person name="Kim W."/>
            <person name="Song I."/>
            <person name="Jeong J.-H."/>
            <person name="Kim D."/>
            <person name="Kim S."/>
            <person name="Ryu S."/>
            <person name="Song J.Y."/>
            <person name="Lee S.K."/>
        </authorList>
    </citation>
    <scope>NUCLEOTIDE SEQUENCE [LARGE SCALE GENOMIC DNA]</scope>
    <source>
        <tissue evidence="2">Muscle</tissue>
    </source>
</reference>
<accession>A0A4Z2GFW2</accession>
<evidence type="ECO:0000256" key="1">
    <source>
        <dbReference type="SAM" id="MobiDB-lite"/>
    </source>
</evidence>
<protein>
    <submittedName>
        <fullName evidence="2">Uncharacterized protein</fullName>
    </submittedName>
</protein>
<name>A0A4Z2GFW2_9TELE</name>
<feature type="region of interest" description="Disordered" evidence="1">
    <location>
        <begin position="1"/>
        <end position="55"/>
    </location>
</feature>
<gene>
    <name evidence="2" type="ORF">EYF80_037760</name>
</gene>
<dbReference type="AlphaFoldDB" id="A0A4Z2GFW2"/>
<evidence type="ECO:0000313" key="3">
    <source>
        <dbReference type="Proteomes" id="UP000314294"/>
    </source>
</evidence>